<dbReference type="SMART" id="SM00320">
    <property type="entry name" value="WD40"/>
    <property type="match status" value="7"/>
</dbReference>
<protein>
    <submittedName>
        <fullName evidence="4">WD40 repeat-like protein</fullName>
    </submittedName>
</protein>
<evidence type="ECO:0000256" key="2">
    <source>
        <dbReference type="ARBA" id="ARBA00022737"/>
    </source>
</evidence>
<dbReference type="InterPro" id="IPR001680">
    <property type="entry name" value="WD40_rpt"/>
</dbReference>
<dbReference type="SUPFAM" id="SSF50978">
    <property type="entry name" value="WD40 repeat-like"/>
    <property type="match status" value="1"/>
</dbReference>
<evidence type="ECO:0000256" key="1">
    <source>
        <dbReference type="ARBA" id="ARBA00022574"/>
    </source>
</evidence>
<evidence type="ECO:0000313" key="4">
    <source>
        <dbReference type="EMBL" id="KEQ69490.1"/>
    </source>
</evidence>
<dbReference type="PROSITE" id="PS50294">
    <property type="entry name" value="WD_REPEATS_REGION"/>
    <property type="match status" value="4"/>
</dbReference>
<keyword evidence="2" id="KW-0677">Repeat</keyword>
<dbReference type="InterPro" id="IPR015943">
    <property type="entry name" value="WD40/YVTN_repeat-like_dom_sf"/>
</dbReference>
<dbReference type="InterPro" id="IPR036322">
    <property type="entry name" value="WD40_repeat_dom_sf"/>
</dbReference>
<dbReference type="OrthoDB" id="190105at2759"/>
<dbReference type="AlphaFoldDB" id="A0A074W8R5"/>
<feature type="repeat" description="WD" evidence="3">
    <location>
        <begin position="53"/>
        <end position="92"/>
    </location>
</feature>
<dbReference type="Gene3D" id="2.130.10.10">
    <property type="entry name" value="YVTN repeat-like/Quinoprotein amine dehydrogenase"/>
    <property type="match status" value="1"/>
</dbReference>
<dbReference type="Proteomes" id="UP000027730">
    <property type="component" value="Unassembled WGS sequence"/>
</dbReference>
<dbReference type="PANTHER" id="PTHR19848:SF8">
    <property type="entry name" value="F-BOX AND WD REPEAT DOMAIN CONTAINING 7"/>
    <property type="match status" value="1"/>
</dbReference>
<feature type="repeat" description="WD" evidence="3">
    <location>
        <begin position="306"/>
        <end position="327"/>
    </location>
</feature>
<proteinExistence type="predicted"/>
<dbReference type="EMBL" id="KL584721">
    <property type="protein sequence ID" value="KEQ69490.1"/>
    <property type="molecule type" value="Genomic_DNA"/>
</dbReference>
<gene>
    <name evidence="4" type="ORF">M436DRAFT_55557</name>
</gene>
<dbReference type="RefSeq" id="XP_013423616.1">
    <property type="nucleotide sequence ID" value="XM_013568162.1"/>
</dbReference>
<dbReference type="HOGENOM" id="CLU_000288_103_3_1"/>
<evidence type="ECO:0000256" key="3">
    <source>
        <dbReference type="PROSITE-ProRule" id="PRU00221"/>
    </source>
</evidence>
<reference evidence="4 5" key="1">
    <citation type="journal article" date="2014" name="BMC Genomics">
        <title>Genome sequencing of four Aureobasidium pullulans varieties: biotechnological potential, stress tolerance, and description of new species.</title>
        <authorList>
            <person name="Gostin Ar C."/>
            <person name="Ohm R.A."/>
            <person name="Kogej T."/>
            <person name="Sonjak S."/>
            <person name="Turk M."/>
            <person name="Zajc J."/>
            <person name="Zalar P."/>
            <person name="Grube M."/>
            <person name="Sun H."/>
            <person name="Han J."/>
            <person name="Sharma A."/>
            <person name="Chiniquy J."/>
            <person name="Ngan C.Y."/>
            <person name="Lipzen A."/>
            <person name="Barry K."/>
            <person name="Grigoriev I.V."/>
            <person name="Gunde-Cimerman N."/>
        </authorList>
    </citation>
    <scope>NUCLEOTIDE SEQUENCE [LARGE SCALE GENOMIC DNA]</scope>
    <source>
        <strain evidence="4 5">CBS 147.97</strain>
    </source>
</reference>
<keyword evidence="5" id="KW-1185">Reference proteome</keyword>
<feature type="repeat" description="WD" evidence="3">
    <location>
        <begin position="168"/>
        <end position="207"/>
    </location>
</feature>
<dbReference type="PANTHER" id="PTHR19848">
    <property type="entry name" value="WD40 REPEAT PROTEIN"/>
    <property type="match status" value="1"/>
</dbReference>
<dbReference type="PRINTS" id="PR00320">
    <property type="entry name" value="GPROTEINBRPT"/>
</dbReference>
<feature type="repeat" description="WD" evidence="3">
    <location>
        <begin position="250"/>
        <end position="289"/>
    </location>
</feature>
<feature type="repeat" description="WD" evidence="3">
    <location>
        <begin position="208"/>
        <end position="249"/>
    </location>
</feature>
<dbReference type="STRING" id="1043004.A0A074W8R5"/>
<sequence length="387" mass="42299">MDAEAEPRHLAFRAHGNHVVTCLLLESDMIITGSDDTTINLYDAQTGALLKTFQAHDGGIWSLQRDGDILVSGSTDQSIRVWSIATGKCLHLLQGHTMTVRCLAIVKPVRVDVAVDGSPVMRPEVPLLVSGSRDSTLRVWRLPLANDIPTYQAASLADVENTYSLSVLTGHQKTIRAMAAYGDTIVSGSFDCTVRVWKISTGDTVRLLTGHTQKIYSVVLDHENRRCISGSMDNSVKIWSLDSGSCLLSLEGHTSLVGLLQLNHGLLVSGAADGTLRVWNPDNGACQTILQHTAAITAFQHDGQKVISGSDRTLKMWDIRTGECVRDLLTDLNVVWKIQYDGKKCVAAVQRDNLTYIEVLDFDAVRDDLPETSQGRRVVVDSHGSEI</sequence>
<evidence type="ECO:0000313" key="5">
    <source>
        <dbReference type="Proteomes" id="UP000027730"/>
    </source>
</evidence>
<dbReference type="PROSITE" id="PS50082">
    <property type="entry name" value="WD_REPEATS_2"/>
    <property type="match status" value="7"/>
</dbReference>
<accession>A0A074W8R5</accession>
<dbReference type="GeneID" id="25412165"/>
<dbReference type="InterPro" id="IPR020472">
    <property type="entry name" value="WD40_PAC1"/>
</dbReference>
<dbReference type="Pfam" id="PF00400">
    <property type="entry name" value="WD40"/>
    <property type="match status" value="7"/>
</dbReference>
<keyword evidence="1 3" id="KW-0853">WD repeat</keyword>
<feature type="repeat" description="WD" evidence="3">
    <location>
        <begin position="12"/>
        <end position="52"/>
    </location>
</feature>
<dbReference type="CDD" id="cd00200">
    <property type="entry name" value="WD40"/>
    <property type="match status" value="1"/>
</dbReference>
<name>A0A074W8R5_9PEZI</name>
<organism evidence="4 5">
    <name type="scientific">Aureobasidium namibiae CBS 147.97</name>
    <dbReference type="NCBI Taxonomy" id="1043004"/>
    <lineage>
        <taxon>Eukaryota</taxon>
        <taxon>Fungi</taxon>
        <taxon>Dikarya</taxon>
        <taxon>Ascomycota</taxon>
        <taxon>Pezizomycotina</taxon>
        <taxon>Dothideomycetes</taxon>
        <taxon>Dothideomycetidae</taxon>
        <taxon>Dothideales</taxon>
        <taxon>Saccotheciaceae</taxon>
        <taxon>Aureobasidium</taxon>
    </lineage>
</organism>
<feature type="repeat" description="WD" evidence="3">
    <location>
        <begin position="123"/>
        <end position="150"/>
    </location>
</feature>